<comment type="caution">
    <text evidence="3">The sequence shown here is derived from an EMBL/GenBank/DDBJ whole genome shotgun (WGS) entry which is preliminary data.</text>
</comment>
<dbReference type="RefSeq" id="WP_045963002.1">
    <property type="nucleotide sequence ID" value="NZ_JXXW01000017.1"/>
</dbReference>
<accession>A0AAQ2EVU7</accession>
<evidence type="ECO:0000313" key="4">
    <source>
        <dbReference type="Proteomes" id="UP000305423"/>
    </source>
</evidence>
<protein>
    <submittedName>
        <fullName evidence="3">Glycosyltransferase family 4 protein</fullName>
    </submittedName>
</protein>
<dbReference type="GO" id="GO:0016757">
    <property type="term" value="F:glycosyltransferase activity"/>
    <property type="evidence" value="ECO:0007669"/>
    <property type="project" value="InterPro"/>
</dbReference>
<reference evidence="4" key="2">
    <citation type="submission" date="2019-06" db="EMBL/GenBank/DDBJ databases">
        <title>Co-occurence of chitin degradation, pigmentation and bioactivity in marine Pseudoalteromonas.</title>
        <authorList>
            <person name="Sonnenschein E.C."/>
            <person name="Bech P.K."/>
        </authorList>
    </citation>
    <scope>NUCLEOTIDE SEQUENCE [LARGE SCALE GENOMIC DNA]</scope>
    <source>
        <strain evidence="4">S1607</strain>
    </source>
</reference>
<feature type="domain" description="Glycosyltransferase subfamily 4-like N-terminal" evidence="2">
    <location>
        <begin position="2"/>
        <end position="133"/>
    </location>
</feature>
<sequence>MKIVLLASAYSIHTQRWANGLSKRGVKVYVVSQHKPLPGYLDSVILYTFPYRGLLGYFTMIPKVKKLLLNLNPDLINAHYASGYGTTARFSKVAPLLLSVWGSDVYQFPAKSFIHKWLVRKNLDFADAVASTSQAMAIQTRTIAPSLGQIHITPFGVSIDKLDVTKRRLQNSPIIIGTVKSLEYVYGIDILLKSFALLREKLLRIDSAYENRLQLRIIGGGGLQKDLESLALKIGIREKVTFVGRVDHSCVNGELDKLDVFAALSREESFGVAVIEASMMAKPVVVSNVGGLPEVVMDKVTGLVVPSNSPEHAADALMQLVLDQELRIRLGMAGKKFVSNKYSWDACLQNMIEVYKSVLSRSCND</sequence>
<dbReference type="PANTHER" id="PTHR12526">
    <property type="entry name" value="GLYCOSYLTRANSFERASE"/>
    <property type="match status" value="1"/>
</dbReference>
<gene>
    <name evidence="3" type="ORF">CWB74_04340</name>
</gene>
<dbReference type="EMBL" id="PNEL01000012">
    <property type="protein sequence ID" value="TMN80116.1"/>
    <property type="molecule type" value="Genomic_DNA"/>
</dbReference>
<dbReference type="SUPFAM" id="SSF53756">
    <property type="entry name" value="UDP-Glycosyltransferase/glycogen phosphorylase"/>
    <property type="match status" value="1"/>
</dbReference>
<dbReference type="AlphaFoldDB" id="A0AAQ2EVU7"/>
<dbReference type="InterPro" id="IPR001296">
    <property type="entry name" value="Glyco_trans_1"/>
</dbReference>
<dbReference type="Gene3D" id="3.40.50.2000">
    <property type="entry name" value="Glycogen Phosphorylase B"/>
    <property type="match status" value="2"/>
</dbReference>
<feature type="domain" description="Glycosyl transferase family 1" evidence="1">
    <location>
        <begin position="167"/>
        <end position="336"/>
    </location>
</feature>
<evidence type="ECO:0000259" key="1">
    <source>
        <dbReference type="Pfam" id="PF00534"/>
    </source>
</evidence>
<evidence type="ECO:0000259" key="2">
    <source>
        <dbReference type="Pfam" id="PF13477"/>
    </source>
</evidence>
<dbReference type="Pfam" id="PF00534">
    <property type="entry name" value="Glycos_transf_1"/>
    <property type="match status" value="1"/>
</dbReference>
<dbReference type="Pfam" id="PF13477">
    <property type="entry name" value="Glyco_trans_4_2"/>
    <property type="match status" value="1"/>
</dbReference>
<organism evidence="3 4">
    <name type="scientific">Pseudoalteromonas piscicida</name>
    <dbReference type="NCBI Taxonomy" id="43662"/>
    <lineage>
        <taxon>Bacteria</taxon>
        <taxon>Pseudomonadati</taxon>
        <taxon>Pseudomonadota</taxon>
        <taxon>Gammaproteobacteria</taxon>
        <taxon>Alteromonadales</taxon>
        <taxon>Pseudoalteromonadaceae</taxon>
        <taxon>Pseudoalteromonas</taxon>
    </lineage>
</organism>
<dbReference type="GO" id="GO:1901135">
    <property type="term" value="P:carbohydrate derivative metabolic process"/>
    <property type="evidence" value="ECO:0007669"/>
    <property type="project" value="UniProtKB-ARBA"/>
</dbReference>
<dbReference type="InterPro" id="IPR028098">
    <property type="entry name" value="Glyco_trans_4-like_N"/>
</dbReference>
<dbReference type="PANTHER" id="PTHR12526:SF638">
    <property type="entry name" value="SPORE COAT PROTEIN SA"/>
    <property type="match status" value="1"/>
</dbReference>
<proteinExistence type="predicted"/>
<name>A0AAQ2EVU7_PSEO7</name>
<reference evidence="3 4" key="1">
    <citation type="submission" date="2017-12" db="EMBL/GenBank/DDBJ databases">
        <authorList>
            <person name="Paulsen S."/>
            <person name="Gram L.K."/>
        </authorList>
    </citation>
    <scope>NUCLEOTIDE SEQUENCE [LARGE SCALE GENOMIC DNA]</scope>
    <source>
        <strain evidence="3 4">S1607</strain>
    </source>
</reference>
<dbReference type="Proteomes" id="UP000305423">
    <property type="component" value="Unassembled WGS sequence"/>
</dbReference>
<evidence type="ECO:0000313" key="3">
    <source>
        <dbReference type="EMBL" id="TMN80116.1"/>
    </source>
</evidence>